<organism evidence="3 4">
    <name type="scientific">Platanthera zijinensis</name>
    <dbReference type="NCBI Taxonomy" id="2320716"/>
    <lineage>
        <taxon>Eukaryota</taxon>
        <taxon>Viridiplantae</taxon>
        <taxon>Streptophyta</taxon>
        <taxon>Embryophyta</taxon>
        <taxon>Tracheophyta</taxon>
        <taxon>Spermatophyta</taxon>
        <taxon>Magnoliopsida</taxon>
        <taxon>Liliopsida</taxon>
        <taxon>Asparagales</taxon>
        <taxon>Orchidaceae</taxon>
        <taxon>Orchidoideae</taxon>
        <taxon>Orchideae</taxon>
        <taxon>Orchidinae</taxon>
        <taxon>Platanthera</taxon>
    </lineage>
</organism>
<gene>
    <name evidence="3" type="ORF">KSP39_PZI009757</name>
</gene>
<keyword evidence="2" id="KW-0472">Membrane</keyword>
<dbReference type="PANTHER" id="PTHR34462">
    <property type="entry name" value="OS05G0587400 PROTEIN"/>
    <property type="match status" value="1"/>
</dbReference>
<dbReference type="AlphaFoldDB" id="A0AAP0BJ00"/>
<protein>
    <submittedName>
        <fullName evidence="3">Uncharacterized protein</fullName>
    </submittedName>
</protein>
<accession>A0AAP0BJ00</accession>
<dbReference type="PANTHER" id="PTHR34462:SF1">
    <property type="entry name" value="OS05G0587400 PROTEIN"/>
    <property type="match status" value="1"/>
</dbReference>
<proteinExistence type="predicted"/>
<dbReference type="Proteomes" id="UP001418222">
    <property type="component" value="Unassembled WGS sequence"/>
</dbReference>
<evidence type="ECO:0000313" key="4">
    <source>
        <dbReference type="Proteomes" id="UP001418222"/>
    </source>
</evidence>
<name>A0AAP0BJ00_9ASPA</name>
<reference evidence="3 4" key="1">
    <citation type="journal article" date="2022" name="Nat. Plants">
        <title>Genomes of leafy and leafless Platanthera orchids illuminate the evolution of mycoheterotrophy.</title>
        <authorList>
            <person name="Li M.H."/>
            <person name="Liu K.W."/>
            <person name="Li Z."/>
            <person name="Lu H.C."/>
            <person name="Ye Q.L."/>
            <person name="Zhang D."/>
            <person name="Wang J.Y."/>
            <person name="Li Y.F."/>
            <person name="Zhong Z.M."/>
            <person name="Liu X."/>
            <person name="Yu X."/>
            <person name="Liu D.K."/>
            <person name="Tu X.D."/>
            <person name="Liu B."/>
            <person name="Hao Y."/>
            <person name="Liao X.Y."/>
            <person name="Jiang Y.T."/>
            <person name="Sun W.H."/>
            <person name="Chen J."/>
            <person name="Chen Y.Q."/>
            <person name="Ai Y."/>
            <person name="Zhai J.W."/>
            <person name="Wu S.S."/>
            <person name="Zhou Z."/>
            <person name="Hsiao Y.Y."/>
            <person name="Wu W.L."/>
            <person name="Chen Y.Y."/>
            <person name="Lin Y.F."/>
            <person name="Hsu J.L."/>
            <person name="Li C.Y."/>
            <person name="Wang Z.W."/>
            <person name="Zhao X."/>
            <person name="Zhong W.Y."/>
            <person name="Ma X.K."/>
            <person name="Ma L."/>
            <person name="Huang J."/>
            <person name="Chen G.Z."/>
            <person name="Huang M.Z."/>
            <person name="Huang L."/>
            <person name="Peng D.H."/>
            <person name="Luo Y.B."/>
            <person name="Zou S.Q."/>
            <person name="Chen S.P."/>
            <person name="Lan S."/>
            <person name="Tsai W.C."/>
            <person name="Van de Peer Y."/>
            <person name="Liu Z.J."/>
        </authorList>
    </citation>
    <scope>NUCLEOTIDE SEQUENCE [LARGE SCALE GENOMIC DNA]</scope>
    <source>
        <strain evidence="3">Lor287</strain>
    </source>
</reference>
<evidence type="ECO:0000256" key="2">
    <source>
        <dbReference type="SAM" id="Phobius"/>
    </source>
</evidence>
<feature type="transmembrane region" description="Helical" evidence="2">
    <location>
        <begin position="21"/>
        <end position="41"/>
    </location>
</feature>
<keyword evidence="2" id="KW-1133">Transmembrane helix</keyword>
<keyword evidence="2" id="KW-0812">Transmembrane</keyword>
<feature type="coiled-coil region" evidence="1">
    <location>
        <begin position="267"/>
        <end position="315"/>
    </location>
</feature>
<comment type="caution">
    <text evidence="3">The sequence shown here is derived from an EMBL/GenBank/DDBJ whole genome shotgun (WGS) entry which is preliminary data.</text>
</comment>
<sequence>MTSQTNGRMKRPEEPKHVKQIGPNWVLILGGALLSTLSIRLCCKLKKVFDFKGSRRPYAPSKENGKPTHNMRHQSCKLHSQMYCSIPDEDACHQCLLGARHIPTSPISKDGDYSLPLVKVASPQSVRDSFELPLKPFNHPNSSDSPCVSESGSDIYSKREVIQKLRHQLRRRDDMLLEVQAQIISLQNSLSIQTGHTTHLQAQLDSSNRELLDSEQEIKWLQKTISDMRSGERVPHENPLCAATIWLPEAANGHPNGLLHGCVGTEKSRGEERIEMLKRQVKELKEVIESKDLLIQSYKEQKIELCSNLTELQLRIVSQSSVPNIL</sequence>
<evidence type="ECO:0000313" key="3">
    <source>
        <dbReference type="EMBL" id="KAK8940972.1"/>
    </source>
</evidence>
<keyword evidence="1" id="KW-0175">Coiled coil</keyword>
<evidence type="ECO:0000256" key="1">
    <source>
        <dbReference type="SAM" id="Coils"/>
    </source>
</evidence>
<dbReference type="EMBL" id="JBBWWQ010000008">
    <property type="protein sequence ID" value="KAK8940972.1"/>
    <property type="molecule type" value="Genomic_DNA"/>
</dbReference>
<keyword evidence="4" id="KW-1185">Reference proteome</keyword>